<dbReference type="GO" id="GO:0009288">
    <property type="term" value="C:bacterial-type flagellum"/>
    <property type="evidence" value="ECO:0007669"/>
    <property type="project" value="UniProtKB-SubCell"/>
</dbReference>
<gene>
    <name evidence="6" type="ORF">A3F83_06720</name>
</gene>
<evidence type="ECO:0000256" key="2">
    <source>
        <dbReference type="ARBA" id="ARBA00023143"/>
    </source>
</evidence>
<comment type="similarity">
    <text evidence="1 3">Belongs to the bacterial flagellin family.</text>
</comment>
<dbReference type="Gene3D" id="6.10.10.10">
    <property type="entry name" value="Flagellar export chaperone, C-terminal domain"/>
    <property type="match status" value="1"/>
</dbReference>
<name>A0A1F5YU40_9BACT</name>
<evidence type="ECO:0000313" key="6">
    <source>
        <dbReference type="EMBL" id="OGG03689.1"/>
    </source>
</evidence>
<dbReference type="EMBL" id="MFIX01000134">
    <property type="protein sequence ID" value="OGG03689.1"/>
    <property type="molecule type" value="Genomic_DNA"/>
</dbReference>
<dbReference type="AlphaFoldDB" id="A0A1F5YU40"/>
<dbReference type="SUPFAM" id="SSF64518">
    <property type="entry name" value="Phase 1 flagellin"/>
    <property type="match status" value="1"/>
</dbReference>
<comment type="caution">
    <text evidence="6">The sequence shown here is derived from an EMBL/GenBank/DDBJ whole genome shotgun (WGS) entry which is preliminary data.</text>
</comment>
<protein>
    <recommendedName>
        <fullName evidence="3">Flagellin</fullName>
    </recommendedName>
</protein>
<dbReference type="Pfam" id="PF00700">
    <property type="entry name" value="Flagellin_C"/>
    <property type="match status" value="1"/>
</dbReference>
<dbReference type="GO" id="GO:0005198">
    <property type="term" value="F:structural molecule activity"/>
    <property type="evidence" value="ECO:0007669"/>
    <property type="project" value="UniProtKB-UniRule"/>
</dbReference>
<dbReference type="InterPro" id="IPR001029">
    <property type="entry name" value="Flagellin_N"/>
</dbReference>
<evidence type="ECO:0000256" key="1">
    <source>
        <dbReference type="ARBA" id="ARBA00005709"/>
    </source>
</evidence>
<keyword evidence="2 3" id="KW-0975">Bacterial flagellum</keyword>
<dbReference type="STRING" id="1817867.A3F83_06720"/>
<sequence length="526" mass="55135">MLINNRHQGKSLEKLSSGFRINRAADDAAGLSIAENLRAQVIGLGRAAGNSQDAISLIQTAEGGLNETTNVLQRIRFLAVQSANGVLTSRDRRAIQDEVSQLIDEIDRISATTQFNSINLLNGNVGALVSTDDPVNSIQGLVIGDVGDGGTFSIAVSAISVGKLQVQNSELFVTIKENGDPIDADSNTQLQSISRFREFGVFTGGIDSVTLTMSSNASSRVAEVQIFATDTLGELAKKMSLAINNPGTVQDLGLAATISDGATLVSIGKVGLAPAGGGAGATSIVVTTPEPGRTMVFGGEASILSALGFNQIQQAVFPIFSITVRDIGEGTIPDRVAKVYGDTASGLVRGVDLRFRTTLDISISAVAKTTIQAYNVSKIVNNAQAGPDGFVIQVSPRPLSFQIGPNHGNFLNTQIGDMSAQSLGVDALNVSDQFIAQESIKSIDVAISQVSKQRAQLGAVQNRLESTIANLNVAGENLAASESQIRDLDFSEEVIKFTSSQILTTSATNFLAQSNALSQNVLTLLR</sequence>
<dbReference type="PRINTS" id="PR00207">
    <property type="entry name" value="FLAGELLIN"/>
</dbReference>
<evidence type="ECO:0000313" key="7">
    <source>
        <dbReference type="Proteomes" id="UP000179129"/>
    </source>
</evidence>
<proteinExistence type="inferred from homology"/>
<feature type="domain" description="Flagellin N-terminal" evidence="4">
    <location>
        <begin position="3"/>
        <end position="124"/>
    </location>
</feature>
<evidence type="ECO:0000259" key="4">
    <source>
        <dbReference type="Pfam" id="PF00669"/>
    </source>
</evidence>
<accession>A0A1F5YU40</accession>
<organism evidence="6 7">
    <name type="scientific">Candidatus Glassbacteria bacterium RIFCSPLOWO2_12_FULL_58_11</name>
    <dbReference type="NCBI Taxonomy" id="1817867"/>
    <lineage>
        <taxon>Bacteria</taxon>
        <taxon>Candidatus Glassiibacteriota</taxon>
    </lineage>
</organism>
<dbReference type="InterPro" id="IPR042187">
    <property type="entry name" value="Flagellin_C_sub2"/>
</dbReference>
<evidence type="ECO:0000256" key="3">
    <source>
        <dbReference type="RuleBase" id="RU362073"/>
    </source>
</evidence>
<feature type="domain" description="Flagellin C-terminal" evidence="5">
    <location>
        <begin position="440"/>
        <end position="525"/>
    </location>
</feature>
<dbReference type="InterPro" id="IPR001492">
    <property type="entry name" value="Flagellin"/>
</dbReference>
<dbReference type="Gene3D" id="1.20.1330.10">
    <property type="entry name" value="f41 fragment of flagellin, N-terminal domain"/>
    <property type="match status" value="2"/>
</dbReference>
<dbReference type="InterPro" id="IPR046358">
    <property type="entry name" value="Flagellin_C"/>
</dbReference>
<evidence type="ECO:0000259" key="5">
    <source>
        <dbReference type="Pfam" id="PF00700"/>
    </source>
</evidence>
<dbReference type="PANTHER" id="PTHR42792:SF2">
    <property type="entry name" value="FLAGELLIN"/>
    <property type="match status" value="1"/>
</dbReference>
<keyword evidence="3" id="KW-0964">Secreted</keyword>
<comment type="subcellular location">
    <subcellularLocation>
        <location evidence="3">Secreted</location>
    </subcellularLocation>
    <subcellularLocation>
        <location evidence="3">Bacterial flagellum</location>
    </subcellularLocation>
</comment>
<dbReference type="Pfam" id="PF00669">
    <property type="entry name" value="Flagellin_N"/>
    <property type="match status" value="1"/>
</dbReference>
<dbReference type="GO" id="GO:0005576">
    <property type="term" value="C:extracellular region"/>
    <property type="evidence" value="ECO:0007669"/>
    <property type="project" value="UniProtKB-SubCell"/>
</dbReference>
<dbReference type="PANTHER" id="PTHR42792">
    <property type="entry name" value="FLAGELLIN"/>
    <property type="match status" value="1"/>
</dbReference>
<comment type="function">
    <text evidence="3">Flagellin is the subunit protein which polymerizes to form the filaments of bacterial flagella.</text>
</comment>
<dbReference type="Proteomes" id="UP000179129">
    <property type="component" value="Unassembled WGS sequence"/>
</dbReference>
<reference evidence="6 7" key="1">
    <citation type="journal article" date="2016" name="Nat. Commun.">
        <title>Thousands of microbial genomes shed light on interconnected biogeochemical processes in an aquifer system.</title>
        <authorList>
            <person name="Anantharaman K."/>
            <person name="Brown C.T."/>
            <person name="Hug L.A."/>
            <person name="Sharon I."/>
            <person name="Castelle C.J."/>
            <person name="Probst A.J."/>
            <person name="Thomas B.C."/>
            <person name="Singh A."/>
            <person name="Wilkins M.J."/>
            <person name="Karaoz U."/>
            <person name="Brodie E.L."/>
            <person name="Williams K.H."/>
            <person name="Hubbard S.S."/>
            <person name="Banfield J.F."/>
        </authorList>
    </citation>
    <scope>NUCLEOTIDE SEQUENCE [LARGE SCALE GENOMIC DNA]</scope>
</reference>